<keyword evidence="3" id="KW-1185">Reference proteome</keyword>
<dbReference type="GO" id="GO:0005886">
    <property type="term" value="C:plasma membrane"/>
    <property type="evidence" value="ECO:0007669"/>
    <property type="project" value="TreeGrafter"/>
</dbReference>
<dbReference type="PANTHER" id="PTHR18640:SF5">
    <property type="entry name" value="SODIUM_BILE ACID COTRANSPORTER 7"/>
    <property type="match status" value="1"/>
</dbReference>
<keyword evidence="1" id="KW-0812">Transmembrane</keyword>
<feature type="transmembrane region" description="Helical" evidence="1">
    <location>
        <begin position="12"/>
        <end position="29"/>
    </location>
</feature>
<proteinExistence type="predicted"/>
<feature type="transmembrane region" description="Helical" evidence="1">
    <location>
        <begin position="132"/>
        <end position="156"/>
    </location>
</feature>
<feature type="transmembrane region" description="Helical" evidence="1">
    <location>
        <begin position="73"/>
        <end position="93"/>
    </location>
</feature>
<feature type="transmembrane region" description="Helical" evidence="1">
    <location>
        <begin position="105"/>
        <end position="125"/>
    </location>
</feature>
<dbReference type="Pfam" id="PF13593">
    <property type="entry name" value="SBF_like"/>
    <property type="match status" value="1"/>
</dbReference>
<accession>A0AA41QNQ1</accession>
<dbReference type="AlphaFoldDB" id="A0AA41QNQ1"/>
<reference evidence="2" key="1">
    <citation type="submission" date="2022-03" db="EMBL/GenBank/DDBJ databases">
        <title>The complete genome sequence of a Methyloterrigena soli.</title>
        <authorList>
            <person name="Zi Z."/>
        </authorList>
    </citation>
    <scope>NUCLEOTIDE SEQUENCE</scope>
    <source>
        <strain evidence="2">M48</strain>
    </source>
</reference>
<feature type="transmembrane region" description="Helical" evidence="1">
    <location>
        <begin position="265"/>
        <end position="285"/>
    </location>
</feature>
<protein>
    <submittedName>
        <fullName evidence="2">Bile acid:sodium symporter</fullName>
    </submittedName>
</protein>
<feature type="transmembrane region" description="Helical" evidence="1">
    <location>
        <begin position="35"/>
        <end position="52"/>
    </location>
</feature>
<dbReference type="Proteomes" id="UP001156140">
    <property type="component" value="Unassembled WGS sequence"/>
</dbReference>
<sequence length="330" mass="34550">MLTQLKRYGIDLYTLLLLGTVALAIVLPARGAAAPIVSSVAYYAVALLFFLYGARLKLETVWAGLTDWRLQGLMFGSTYVLFPILALILAWTLGSMIGPELSAGIIFLGILPSTVQSSIAFTGLAKGDVAGAICGATLSNLAGVFITPALAALMLGATGGGFSWQAVGSIAVQILLPFILGMVLRRFIGGWVEKQRMLTLTVDRGSILLIVYSAFGAGVVAGVWQQVPVTALLTIIAVDAVLLAVVVVCLRLAGSWAGLGTPQQTALLFCGATKSLASGLPIAVLLFPSQIVSIVVLPLMLFHQLQLLVFASVAQRRRLQLSEAGLAATP</sequence>
<organism evidence="2 3">
    <name type="scientific">Paradevosia shaoguanensis</name>
    <dbReference type="NCBI Taxonomy" id="1335043"/>
    <lineage>
        <taxon>Bacteria</taxon>
        <taxon>Pseudomonadati</taxon>
        <taxon>Pseudomonadota</taxon>
        <taxon>Alphaproteobacteria</taxon>
        <taxon>Hyphomicrobiales</taxon>
        <taxon>Devosiaceae</taxon>
        <taxon>Paradevosia</taxon>
    </lineage>
</organism>
<evidence type="ECO:0000256" key="1">
    <source>
        <dbReference type="SAM" id="Phobius"/>
    </source>
</evidence>
<evidence type="ECO:0000313" key="2">
    <source>
        <dbReference type="EMBL" id="MCI0127910.1"/>
    </source>
</evidence>
<gene>
    <name evidence="2" type="ORF">ML536_13865</name>
</gene>
<name>A0AA41QNQ1_9HYPH</name>
<feature type="transmembrane region" description="Helical" evidence="1">
    <location>
        <begin position="230"/>
        <end position="253"/>
    </location>
</feature>
<dbReference type="InterPro" id="IPR016833">
    <property type="entry name" value="Put_Na-Bile_cotransptr"/>
</dbReference>
<feature type="transmembrane region" description="Helical" evidence="1">
    <location>
        <begin position="205"/>
        <end position="224"/>
    </location>
</feature>
<feature type="transmembrane region" description="Helical" evidence="1">
    <location>
        <begin position="162"/>
        <end position="184"/>
    </location>
</feature>
<feature type="transmembrane region" description="Helical" evidence="1">
    <location>
        <begin position="291"/>
        <end position="313"/>
    </location>
</feature>
<dbReference type="PANTHER" id="PTHR18640">
    <property type="entry name" value="SOLUTE CARRIER FAMILY 10 MEMBER 7"/>
    <property type="match status" value="1"/>
</dbReference>
<dbReference type="InterPro" id="IPR038770">
    <property type="entry name" value="Na+/solute_symporter_sf"/>
</dbReference>
<dbReference type="RefSeq" id="WP_035090763.1">
    <property type="nucleotide sequence ID" value="NZ_CP068983.1"/>
</dbReference>
<keyword evidence="1" id="KW-1133">Transmembrane helix</keyword>
<keyword evidence="1" id="KW-0472">Membrane</keyword>
<comment type="caution">
    <text evidence="2">The sequence shown here is derived from an EMBL/GenBank/DDBJ whole genome shotgun (WGS) entry which is preliminary data.</text>
</comment>
<dbReference type="EMBL" id="JALAZD010000001">
    <property type="protein sequence ID" value="MCI0127910.1"/>
    <property type="molecule type" value="Genomic_DNA"/>
</dbReference>
<dbReference type="Gene3D" id="1.20.1530.20">
    <property type="match status" value="1"/>
</dbReference>
<evidence type="ECO:0000313" key="3">
    <source>
        <dbReference type="Proteomes" id="UP001156140"/>
    </source>
</evidence>
<dbReference type="PIRSF" id="PIRSF026166">
    <property type="entry name" value="UCP026166"/>
    <property type="match status" value="1"/>
</dbReference>